<feature type="domain" description="Penicillin-binding protein transpeptidase" evidence="13">
    <location>
        <begin position="304"/>
        <end position="529"/>
    </location>
</feature>
<keyword evidence="7" id="KW-0808">Transferase</keyword>
<dbReference type="NCBIfam" id="TIGR02073">
    <property type="entry name" value="PBP_1c"/>
    <property type="match status" value="1"/>
</dbReference>
<reference evidence="16 17" key="1">
    <citation type="submission" date="2017-08" db="EMBL/GenBank/DDBJ databases">
        <title>Draft Genome Sequence of Hafnia alvei CITHA-6 Isolated from Raw Bovine Milk.</title>
        <authorList>
            <person name="Culligan E.P."/>
            <person name="Mcsweeney A."/>
            <person name="O'Doherty C."/>
            <person name="Gleeson E."/>
            <person name="O'Riordan D."/>
            <person name="Sleator R.D."/>
        </authorList>
    </citation>
    <scope>NUCLEOTIDE SEQUENCE [LARGE SCALE GENOMIC DNA]</scope>
    <source>
        <strain evidence="16 17">CITHA-6</strain>
    </source>
</reference>
<evidence type="ECO:0000256" key="8">
    <source>
        <dbReference type="ARBA" id="ARBA00022801"/>
    </source>
</evidence>
<feature type="domain" description="Glycosyl transferase family 51" evidence="14">
    <location>
        <begin position="60"/>
        <end position="226"/>
    </location>
</feature>
<evidence type="ECO:0000256" key="11">
    <source>
        <dbReference type="ARBA" id="ARBA00049902"/>
    </source>
</evidence>
<dbReference type="PANTHER" id="PTHR32282:SF15">
    <property type="entry name" value="PENICILLIN-BINDING PROTEIN 1C"/>
    <property type="match status" value="1"/>
</dbReference>
<dbReference type="Pfam" id="PF06832">
    <property type="entry name" value="BiPBP_C"/>
    <property type="match status" value="1"/>
</dbReference>
<dbReference type="GO" id="GO:0006508">
    <property type="term" value="P:proteolysis"/>
    <property type="evidence" value="ECO:0007669"/>
    <property type="project" value="UniProtKB-KW"/>
</dbReference>
<keyword evidence="4" id="KW-0121">Carboxypeptidase</keyword>
<dbReference type="RefSeq" id="WP_095661747.1">
    <property type="nucleotide sequence ID" value="NZ_NQMS01000014.1"/>
</dbReference>
<dbReference type="Gene3D" id="1.10.3810.10">
    <property type="entry name" value="Biosynthetic peptidoglycan transglycosylase-like"/>
    <property type="match status" value="1"/>
</dbReference>
<accession>A0A2A2M6U9</accession>
<evidence type="ECO:0000313" key="16">
    <source>
        <dbReference type="EMBL" id="PAV94391.1"/>
    </source>
</evidence>
<keyword evidence="5" id="KW-0645">Protease</keyword>
<dbReference type="GO" id="GO:0008955">
    <property type="term" value="F:peptidoglycan glycosyltransferase activity"/>
    <property type="evidence" value="ECO:0007669"/>
    <property type="project" value="UniProtKB-EC"/>
</dbReference>
<keyword evidence="6" id="KW-0328">Glycosyltransferase</keyword>
<dbReference type="Pfam" id="PF00905">
    <property type="entry name" value="Transpeptidase"/>
    <property type="match status" value="1"/>
</dbReference>
<dbReference type="EMBL" id="NQMS01000014">
    <property type="protein sequence ID" value="PAV94391.1"/>
    <property type="molecule type" value="Genomic_DNA"/>
</dbReference>
<keyword evidence="17" id="KW-1185">Reference proteome</keyword>
<evidence type="ECO:0000259" key="14">
    <source>
        <dbReference type="Pfam" id="PF00912"/>
    </source>
</evidence>
<sequence>MILLKRLCKWCGIIALLALLVVAGLWVADKVWPLPIKDVQVARIVVAADGSPLWRFADGQGVWRYPVNVEQVSPYYLQALLTYEDRWFYQHPGINPFALARAAWQDVSHGRIISGGSTLSMQVARLLDPHSRTFGGKVRQVWRTVQLEWHLSKTQILELYLNRAPFGGTLQGIGAASWAYLGKPPDELTRSEAALLAVLPQAPSRLRPDRYPIRAQAARNKVLDRLAEYQVWEQQQVDDIKQEPVWLAPRQMPQSAPLLARRMIQTYPLQGVINTTIDASLQRQLETLAKGWGSRLPAKTSVGVLIVDHTDMQVKAYLGSLDFADNSRFGHVDMVRAWRSPGSTLKPFLYGLALDDGLIHNESLLQDVPRRFGDYRPGNFDTGFHGAVSASEALTRSLNLPAVQLLEPYGPKRFAAQLRNAGLELSFPDHAEPNLALILGGAGARLEQLVSTYSALARQGESADLRYVVGQKIYNRPLMSPGAAWIIRRTLAGQARPEPDDSLSAVVPLAWKTGTSFGYRDAWAIGVNARYTIGVWVGRPDGTPVAGQFGYATAVPLLFQLNNLLLNNPTLRGNGWPTDPRPSTVTRAMICWPSGQPSNEQDGNCRQRRSTWVLDGTTPPTLVAPEQESSQGIWRHEWLDDEGKRVAPECHGAVEKLLALWPLPLEPWLPEAEKRANRIPAASKVCPPPVETLSAPLVLIGLSDGSILRRPPGKTDIDLRLTTQGGEGQRWWFLNGELVSQEASLFYRFTKVGRYQLTVMDGGGQIASVDFQVE</sequence>
<evidence type="ECO:0000259" key="15">
    <source>
        <dbReference type="Pfam" id="PF06832"/>
    </source>
</evidence>
<dbReference type="InterPro" id="IPR012338">
    <property type="entry name" value="Beta-lactam/transpept-like"/>
</dbReference>
<dbReference type="NCBIfam" id="NF008414">
    <property type="entry name" value="PRK11240.1"/>
    <property type="match status" value="1"/>
</dbReference>
<keyword evidence="12" id="KW-0812">Transmembrane</keyword>
<evidence type="ECO:0000256" key="12">
    <source>
        <dbReference type="SAM" id="Phobius"/>
    </source>
</evidence>
<protein>
    <recommendedName>
        <fullName evidence="10">peptidoglycan glycosyltransferase</fullName>
        <ecNumber evidence="10">2.4.99.28</ecNumber>
    </recommendedName>
</protein>
<evidence type="ECO:0000313" key="17">
    <source>
        <dbReference type="Proteomes" id="UP000218796"/>
    </source>
</evidence>
<evidence type="ECO:0000256" key="9">
    <source>
        <dbReference type="ARBA" id="ARBA00023268"/>
    </source>
</evidence>
<evidence type="ECO:0000259" key="13">
    <source>
        <dbReference type="Pfam" id="PF00905"/>
    </source>
</evidence>
<keyword evidence="12" id="KW-0472">Membrane</keyword>
<evidence type="ECO:0000256" key="10">
    <source>
        <dbReference type="ARBA" id="ARBA00044770"/>
    </source>
</evidence>
<proteinExistence type="inferred from homology"/>
<dbReference type="AlphaFoldDB" id="A0A2A2M6U9"/>
<dbReference type="FunFam" id="1.10.3810.10:FF:000006">
    <property type="entry name" value="Penicillin-binding protein 1C"/>
    <property type="match status" value="1"/>
</dbReference>
<evidence type="ECO:0000256" key="2">
    <source>
        <dbReference type="ARBA" id="ARBA00007090"/>
    </source>
</evidence>
<evidence type="ECO:0000256" key="3">
    <source>
        <dbReference type="ARBA" id="ARBA00007739"/>
    </source>
</evidence>
<dbReference type="Pfam" id="PF00912">
    <property type="entry name" value="Transgly"/>
    <property type="match status" value="1"/>
</dbReference>
<comment type="catalytic activity">
    <reaction evidence="11">
        <text>[GlcNAc-(1-&gt;4)-Mur2Ac(oyl-L-Ala-gamma-D-Glu-L-Lys-D-Ala-D-Ala)](n)-di-trans,octa-cis-undecaprenyl diphosphate + beta-D-GlcNAc-(1-&gt;4)-Mur2Ac(oyl-L-Ala-gamma-D-Glu-L-Lys-D-Ala-D-Ala)-di-trans,octa-cis-undecaprenyl diphosphate = [GlcNAc-(1-&gt;4)-Mur2Ac(oyl-L-Ala-gamma-D-Glu-L-Lys-D-Ala-D-Ala)](n+1)-di-trans,octa-cis-undecaprenyl diphosphate + di-trans,octa-cis-undecaprenyl diphosphate + H(+)</text>
        <dbReference type="Rhea" id="RHEA:23708"/>
        <dbReference type="Rhea" id="RHEA-COMP:9602"/>
        <dbReference type="Rhea" id="RHEA-COMP:9603"/>
        <dbReference type="ChEBI" id="CHEBI:15378"/>
        <dbReference type="ChEBI" id="CHEBI:58405"/>
        <dbReference type="ChEBI" id="CHEBI:60033"/>
        <dbReference type="ChEBI" id="CHEBI:78435"/>
        <dbReference type="EC" id="2.4.99.28"/>
    </reaction>
</comment>
<dbReference type="SUPFAM" id="SSF53955">
    <property type="entry name" value="Lysozyme-like"/>
    <property type="match status" value="1"/>
</dbReference>
<comment type="pathway">
    <text evidence="1">Cell wall biogenesis; peptidoglycan biosynthesis.</text>
</comment>
<dbReference type="InterPro" id="IPR036950">
    <property type="entry name" value="PBP_transglycosylase"/>
</dbReference>
<dbReference type="UniPathway" id="UPA00219"/>
<dbReference type="Gene3D" id="3.40.710.10">
    <property type="entry name" value="DD-peptidase/beta-lactamase superfamily"/>
    <property type="match status" value="1"/>
</dbReference>
<dbReference type="InterPro" id="IPR001460">
    <property type="entry name" value="PCN-bd_Tpept"/>
</dbReference>
<gene>
    <name evidence="16" type="ORF">CJD50_21335</name>
</gene>
<dbReference type="EC" id="2.4.99.28" evidence="10"/>
<dbReference type="GO" id="GO:0009252">
    <property type="term" value="P:peptidoglycan biosynthetic process"/>
    <property type="evidence" value="ECO:0007669"/>
    <property type="project" value="UniProtKB-UniPathway"/>
</dbReference>
<dbReference type="OrthoDB" id="9766909at2"/>
<dbReference type="GO" id="GO:0008658">
    <property type="term" value="F:penicillin binding"/>
    <property type="evidence" value="ECO:0007669"/>
    <property type="project" value="InterPro"/>
</dbReference>
<keyword evidence="9" id="KW-0511">Multifunctional enzyme</keyword>
<evidence type="ECO:0000256" key="7">
    <source>
        <dbReference type="ARBA" id="ARBA00022679"/>
    </source>
</evidence>
<dbReference type="PANTHER" id="PTHR32282">
    <property type="entry name" value="BINDING PROTEIN TRANSPEPTIDASE, PUTATIVE-RELATED"/>
    <property type="match status" value="1"/>
</dbReference>
<comment type="similarity">
    <text evidence="2">In the C-terminal section; belongs to the transpeptidase family.</text>
</comment>
<dbReference type="SUPFAM" id="SSF56601">
    <property type="entry name" value="beta-lactamase/transpeptidase-like"/>
    <property type="match status" value="1"/>
</dbReference>
<dbReference type="InterPro" id="IPR011815">
    <property type="entry name" value="PBP_1c"/>
</dbReference>
<dbReference type="InterPro" id="IPR001264">
    <property type="entry name" value="Glyco_trans_51"/>
</dbReference>
<evidence type="ECO:0000256" key="4">
    <source>
        <dbReference type="ARBA" id="ARBA00022645"/>
    </source>
</evidence>
<dbReference type="InterPro" id="IPR009647">
    <property type="entry name" value="PBP_C"/>
</dbReference>
<dbReference type="FunFam" id="3.40.710.10:FF:000021">
    <property type="entry name" value="Penicillin-binding protein 1C"/>
    <property type="match status" value="1"/>
</dbReference>
<name>A0A2A2M6U9_9GAMM</name>
<dbReference type="InterPro" id="IPR050396">
    <property type="entry name" value="Glycosyltr_51/Transpeptidase"/>
</dbReference>
<evidence type="ECO:0000256" key="6">
    <source>
        <dbReference type="ARBA" id="ARBA00022676"/>
    </source>
</evidence>
<feature type="domain" description="Penicillin-binding C-terminal" evidence="15">
    <location>
        <begin position="694"/>
        <end position="771"/>
    </location>
</feature>
<dbReference type="Proteomes" id="UP000218796">
    <property type="component" value="Unassembled WGS sequence"/>
</dbReference>
<keyword evidence="8" id="KW-0378">Hydrolase</keyword>
<organism evidence="16 17">
    <name type="scientific">Hafnia paralvei</name>
    <dbReference type="NCBI Taxonomy" id="546367"/>
    <lineage>
        <taxon>Bacteria</taxon>
        <taxon>Pseudomonadati</taxon>
        <taxon>Pseudomonadota</taxon>
        <taxon>Gammaproteobacteria</taxon>
        <taxon>Enterobacterales</taxon>
        <taxon>Hafniaceae</taxon>
        <taxon>Hafnia</taxon>
    </lineage>
</organism>
<keyword evidence="12" id="KW-1133">Transmembrane helix</keyword>
<feature type="transmembrane region" description="Helical" evidence="12">
    <location>
        <begin position="7"/>
        <end position="28"/>
    </location>
</feature>
<evidence type="ECO:0000256" key="1">
    <source>
        <dbReference type="ARBA" id="ARBA00004752"/>
    </source>
</evidence>
<comment type="caution">
    <text evidence="16">The sequence shown here is derived from an EMBL/GenBank/DDBJ whole genome shotgun (WGS) entry which is preliminary data.</text>
</comment>
<dbReference type="InterPro" id="IPR023346">
    <property type="entry name" value="Lysozyme-like_dom_sf"/>
</dbReference>
<evidence type="ECO:0000256" key="5">
    <source>
        <dbReference type="ARBA" id="ARBA00022670"/>
    </source>
</evidence>
<dbReference type="GO" id="GO:0004180">
    <property type="term" value="F:carboxypeptidase activity"/>
    <property type="evidence" value="ECO:0007669"/>
    <property type="project" value="UniProtKB-KW"/>
</dbReference>
<dbReference type="GO" id="GO:0030288">
    <property type="term" value="C:outer membrane-bounded periplasmic space"/>
    <property type="evidence" value="ECO:0007669"/>
    <property type="project" value="TreeGrafter"/>
</dbReference>
<comment type="similarity">
    <text evidence="3">In the N-terminal section; belongs to the glycosyltransferase 51 family.</text>
</comment>